<proteinExistence type="predicted"/>
<dbReference type="AlphaFoldDB" id="A0A0C3BV35"/>
<protein>
    <submittedName>
        <fullName evidence="2">Uncharacterized protein</fullName>
    </submittedName>
</protein>
<gene>
    <name evidence="2" type="ORF">M413DRAFT_28333</name>
</gene>
<reference evidence="2 3" key="1">
    <citation type="submission" date="2014-04" db="EMBL/GenBank/DDBJ databases">
        <authorList>
            <consortium name="DOE Joint Genome Institute"/>
            <person name="Kuo A."/>
            <person name="Gay G."/>
            <person name="Dore J."/>
            <person name="Kohler A."/>
            <person name="Nagy L.G."/>
            <person name="Floudas D."/>
            <person name="Copeland A."/>
            <person name="Barry K.W."/>
            <person name="Cichocki N."/>
            <person name="Veneault-Fourrey C."/>
            <person name="LaButti K."/>
            <person name="Lindquist E.A."/>
            <person name="Lipzen A."/>
            <person name="Lundell T."/>
            <person name="Morin E."/>
            <person name="Murat C."/>
            <person name="Sun H."/>
            <person name="Tunlid A."/>
            <person name="Henrissat B."/>
            <person name="Grigoriev I.V."/>
            <person name="Hibbett D.S."/>
            <person name="Martin F."/>
            <person name="Nordberg H.P."/>
            <person name="Cantor M.N."/>
            <person name="Hua S.X."/>
        </authorList>
    </citation>
    <scope>NUCLEOTIDE SEQUENCE [LARGE SCALE GENOMIC DNA]</scope>
    <source>
        <strain evidence="3">h7</strain>
    </source>
</reference>
<evidence type="ECO:0000313" key="3">
    <source>
        <dbReference type="Proteomes" id="UP000053424"/>
    </source>
</evidence>
<organism evidence="2 3">
    <name type="scientific">Hebeloma cylindrosporum</name>
    <dbReference type="NCBI Taxonomy" id="76867"/>
    <lineage>
        <taxon>Eukaryota</taxon>
        <taxon>Fungi</taxon>
        <taxon>Dikarya</taxon>
        <taxon>Basidiomycota</taxon>
        <taxon>Agaricomycotina</taxon>
        <taxon>Agaricomycetes</taxon>
        <taxon>Agaricomycetidae</taxon>
        <taxon>Agaricales</taxon>
        <taxon>Agaricineae</taxon>
        <taxon>Hymenogastraceae</taxon>
        <taxon>Hebeloma</taxon>
    </lineage>
</organism>
<dbReference type="PANTHER" id="PTHR39218:SF1">
    <property type="entry name" value="OXIDOREDUCTASE 14 KDA SUBUNIT, PUTATIVE (AFU_ORTHOLOGUE AFUA_1G12110)-RELATED"/>
    <property type="match status" value="1"/>
</dbReference>
<dbReference type="PANTHER" id="PTHR39218">
    <property type="entry name" value="OXIDOREDUCTASE 14 KDA SUBUNIT, PUTATIVE (AFU_ORTHOLOGUE AFUA_1G12110)-RELATED"/>
    <property type="match status" value="1"/>
</dbReference>
<dbReference type="STRING" id="686832.A0A0C3BV35"/>
<dbReference type="EMBL" id="KN831782">
    <property type="protein sequence ID" value="KIM40515.1"/>
    <property type="molecule type" value="Genomic_DNA"/>
</dbReference>
<keyword evidence="1" id="KW-0472">Membrane</keyword>
<dbReference type="Proteomes" id="UP000053424">
    <property type="component" value="Unassembled WGS sequence"/>
</dbReference>
<keyword evidence="3" id="KW-1185">Reference proteome</keyword>
<reference evidence="3" key="2">
    <citation type="submission" date="2015-01" db="EMBL/GenBank/DDBJ databases">
        <title>Evolutionary Origins and Diversification of the Mycorrhizal Mutualists.</title>
        <authorList>
            <consortium name="DOE Joint Genome Institute"/>
            <consortium name="Mycorrhizal Genomics Consortium"/>
            <person name="Kohler A."/>
            <person name="Kuo A."/>
            <person name="Nagy L.G."/>
            <person name="Floudas D."/>
            <person name="Copeland A."/>
            <person name="Barry K.W."/>
            <person name="Cichocki N."/>
            <person name="Veneault-Fourrey C."/>
            <person name="LaButti K."/>
            <person name="Lindquist E.A."/>
            <person name="Lipzen A."/>
            <person name="Lundell T."/>
            <person name="Morin E."/>
            <person name="Murat C."/>
            <person name="Riley R."/>
            <person name="Ohm R."/>
            <person name="Sun H."/>
            <person name="Tunlid A."/>
            <person name="Henrissat B."/>
            <person name="Grigoriev I.V."/>
            <person name="Hibbett D.S."/>
            <person name="Martin F."/>
        </authorList>
    </citation>
    <scope>NUCLEOTIDE SEQUENCE [LARGE SCALE GENOMIC DNA]</scope>
    <source>
        <strain evidence="3">h7</strain>
    </source>
</reference>
<accession>A0A0C3BV35</accession>
<keyword evidence="1" id="KW-1133">Transmembrane helix</keyword>
<sequence length="83" mass="9210">MSLLANIIGFSFVGLAARFGHLGIQKRNLFSNPGGHVLAMGAFGFVGYWAHYWEIHSSEMIKRKLEKIKEGRQANATAETNSE</sequence>
<name>A0A0C3BV35_HEBCY</name>
<keyword evidence="1" id="KW-0812">Transmembrane</keyword>
<feature type="transmembrane region" description="Helical" evidence="1">
    <location>
        <begin position="34"/>
        <end position="53"/>
    </location>
</feature>
<evidence type="ECO:0000256" key="1">
    <source>
        <dbReference type="SAM" id="Phobius"/>
    </source>
</evidence>
<evidence type="ECO:0000313" key="2">
    <source>
        <dbReference type="EMBL" id="KIM40515.1"/>
    </source>
</evidence>
<dbReference type="OrthoDB" id="2141050at2759"/>
<dbReference type="HOGENOM" id="CLU_164170_1_0_1"/>